<evidence type="ECO:0000313" key="1">
    <source>
        <dbReference type="EMBL" id="KAK3070471.1"/>
    </source>
</evidence>
<reference evidence="1" key="1">
    <citation type="submission" date="2024-09" db="EMBL/GenBank/DDBJ databases">
        <title>Black Yeasts Isolated from many extreme environments.</title>
        <authorList>
            <person name="Coleine C."/>
            <person name="Stajich J.E."/>
            <person name="Selbmann L."/>
        </authorList>
    </citation>
    <scope>NUCLEOTIDE SEQUENCE</scope>
    <source>
        <strain evidence="1">CCFEE 5737</strain>
    </source>
</reference>
<keyword evidence="2" id="KW-1185">Reference proteome</keyword>
<gene>
    <name evidence="1" type="ORF">LTS18_015096</name>
</gene>
<evidence type="ECO:0000313" key="2">
    <source>
        <dbReference type="Proteomes" id="UP001186974"/>
    </source>
</evidence>
<organism evidence="1 2">
    <name type="scientific">Coniosporium uncinatum</name>
    <dbReference type="NCBI Taxonomy" id="93489"/>
    <lineage>
        <taxon>Eukaryota</taxon>
        <taxon>Fungi</taxon>
        <taxon>Dikarya</taxon>
        <taxon>Ascomycota</taxon>
        <taxon>Pezizomycotina</taxon>
        <taxon>Dothideomycetes</taxon>
        <taxon>Dothideomycetes incertae sedis</taxon>
        <taxon>Coniosporium</taxon>
    </lineage>
</organism>
<dbReference type="Proteomes" id="UP001186974">
    <property type="component" value="Unassembled WGS sequence"/>
</dbReference>
<sequence length="98" mass="10671">MLQNNTYEKLAKANAQAINGLQPKINVWNTGASGDADPTAPLRNIMQMLPPMLSTINDQTGIQPPSWIAQMPKGQEESQVVKEDHHAAANGKMVNGRH</sequence>
<name>A0ACC3DGJ3_9PEZI</name>
<protein>
    <submittedName>
        <fullName evidence="1">Uncharacterized protein</fullName>
    </submittedName>
</protein>
<accession>A0ACC3DGJ3</accession>
<dbReference type="EMBL" id="JAWDJW010004960">
    <property type="protein sequence ID" value="KAK3070471.1"/>
    <property type="molecule type" value="Genomic_DNA"/>
</dbReference>
<comment type="caution">
    <text evidence="1">The sequence shown here is derived from an EMBL/GenBank/DDBJ whole genome shotgun (WGS) entry which is preliminary data.</text>
</comment>
<proteinExistence type="predicted"/>